<evidence type="ECO:0000256" key="9">
    <source>
        <dbReference type="ARBA" id="ARBA00039071"/>
    </source>
</evidence>
<keyword evidence="7 12" id="KW-0408">Iron</keyword>
<evidence type="ECO:0000256" key="1">
    <source>
        <dbReference type="ARBA" id="ARBA00004167"/>
    </source>
</evidence>
<dbReference type="GO" id="GO:0006629">
    <property type="term" value="P:lipid metabolic process"/>
    <property type="evidence" value="ECO:0007669"/>
    <property type="project" value="UniProtKB-ARBA"/>
</dbReference>
<dbReference type="GO" id="GO:0005506">
    <property type="term" value="F:iron ion binding"/>
    <property type="evidence" value="ECO:0007669"/>
    <property type="project" value="InterPro"/>
</dbReference>
<dbReference type="PRINTS" id="PR00385">
    <property type="entry name" value="P450"/>
</dbReference>
<dbReference type="EC" id="1.14.19.50" evidence="9"/>
<dbReference type="PROSITE" id="PS00086">
    <property type="entry name" value="CYTOCHROME_P450"/>
    <property type="match status" value="1"/>
</dbReference>
<dbReference type="Pfam" id="PF00067">
    <property type="entry name" value="p450"/>
    <property type="match status" value="1"/>
</dbReference>
<gene>
    <name evidence="14" type="primary">CYP86B1</name>
    <name evidence="14" type="ORF">AXF42_Ash018403</name>
</gene>
<dbReference type="GO" id="GO:0016020">
    <property type="term" value="C:membrane"/>
    <property type="evidence" value="ECO:0007669"/>
    <property type="project" value="UniProtKB-SubCell"/>
</dbReference>
<comment type="subcellular location">
    <subcellularLocation>
        <location evidence="1">Membrane</location>
        <topology evidence="1">Single-pass membrane protein</topology>
    </subcellularLocation>
</comment>
<evidence type="ECO:0000313" key="14">
    <source>
        <dbReference type="EMBL" id="PKA66113.1"/>
    </source>
</evidence>
<dbReference type="InterPro" id="IPR002401">
    <property type="entry name" value="Cyt_P450_E_grp-I"/>
</dbReference>
<comment type="catalytic activity">
    <reaction evidence="11">
        <text>4'-O-methylnorbelladine + reduced [NADPH--hemoprotein reductase] + O2 = (10bR,4aS)-noroxomaritidine + oxidized [NADPH--hemoprotein reductase] + 2 H2O + H(+)</text>
        <dbReference type="Rhea" id="RHEA:51260"/>
        <dbReference type="Rhea" id="RHEA-COMP:11964"/>
        <dbReference type="Rhea" id="RHEA-COMP:11965"/>
        <dbReference type="ChEBI" id="CHEBI:15377"/>
        <dbReference type="ChEBI" id="CHEBI:15378"/>
        <dbReference type="ChEBI" id="CHEBI:15379"/>
        <dbReference type="ChEBI" id="CHEBI:57618"/>
        <dbReference type="ChEBI" id="CHEBI:58210"/>
        <dbReference type="ChEBI" id="CHEBI:133993"/>
        <dbReference type="ChEBI" id="CHEBI:133995"/>
        <dbReference type="EC" id="1.14.19.50"/>
    </reaction>
</comment>
<evidence type="ECO:0000256" key="6">
    <source>
        <dbReference type="ARBA" id="ARBA00023002"/>
    </source>
</evidence>
<dbReference type="InterPro" id="IPR036396">
    <property type="entry name" value="Cyt_P450_sf"/>
</dbReference>
<evidence type="ECO:0000256" key="2">
    <source>
        <dbReference type="ARBA" id="ARBA00010617"/>
    </source>
</evidence>
<accession>A0A2I0BE83</accession>
<comment type="catalytic activity">
    <reaction evidence="10">
        <text>4'-O-methylnorbelladine + reduced [NADPH--hemoprotein reductase] + O2 = (10bS,4aR)-noroxomaritidine + oxidized [NADPH--hemoprotein reductase] + 2 H2O + H(+)</text>
        <dbReference type="Rhea" id="RHEA:51264"/>
        <dbReference type="Rhea" id="RHEA-COMP:11964"/>
        <dbReference type="Rhea" id="RHEA-COMP:11965"/>
        <dbReference type="ChEBI" id="CHEBI:15377"/>
        <dbReference type="ChEBI" id="CHEBI:15378"/>
        <dbReference type="ChEBI" id="CHEBI:15379"/>
        <dbReference type="ChEBI" id="CHEBI:57618"/>
        <dbReference type="ChEBI" id="CHEBI:58210"/>
        <dbReference type="ChEBI" id="CHEBI:133993"/>
        <dbReference type="ChEBI" id="CHEBI:133996"/>
        <dbReference type="EC" id="1.14.19.50"/>
    </reaction>
</comment>
<reference evidence="14 15" key="1">
    <citation type="journal article" date="2017" name="Nature">
        <title>The Apostasia genome and the evolution of orchids.</title>
        <authorList>
            <person name="Zhang G.Q."/>
            <person name="Liu K.W."/>
            <person name="Li Z."/>
            <person name="Lohaus R."/>
            <person name="Hsiao Y.Y."/>
            <person name="Niu S.C."/>
            <person name="Wang J.Y."/>
            <person name="Lin Y.C."/>
            <person name="Xu Q."/>
            <person name="Chen L.J."/>
            <person name="Yoshida K."/>
            <person name="Fujiwara S."/>
            <person name="Wang Z.W."/>
            <person name="Zhang Y.Q."/>
            <person name="Mitsuda N."/>
            <person name="Wang M."/>
            <person name="Liu G.H."/>
            <person name="Pecoraro L."/>
            <person name="Huang H.X."/>
            <person name="Xiao X.J."/>
            <person name="Lin M."/>
            <person name="Wu X.Y."/>
            <person name="Wu W.L."/>
            <person name="Chen Y.Y."/>
            <person name="Chang S.B."/>
            <person name="Sakamoto S."/>
            <person name="Ohme-Takagi M."/>
            <person name="Yagi M."/>
            <person name="Zeng S.J."/>
            <person name="Shen C.Y."/>
            <person name="Yeh C.M."/>
            <person name="Luo Y.B."/>
            <person name="Tsai W.C."/>
            <person name="Van de Peer Y."/>
            <person name="Liu Z.J."/>
        </authorList>
    </citation>
    <scope>NUCLEOTIDE SEQUENCE [LARGE SCALE GENOMIC DNA]</scope>
    <source>
        <strain evidence="15">cv. Shenzhen</strain>
        <tissue evidence="14">Stem</tissue>
    </source>
</reference>
<evidence type="ECO:0000256" key="11">
    <source>
        <dbReference type="ARBA" id="ARBA00049170"/>
    </source>
</evidence>
<evidence type="ECO:0000256" key="3">
    <source>
        <dbReference type="ARBA" id="ARBA00022692"/>
    </source>
</evidence>
<protein>
    <recommendedName>
        <fullName evidence="9">noroxomaritidine synthase</fullName>
        <ecNumber evidence="9">1.14.19.50</ecNumber>
    </recommendedName>
</protein>
<keyword evidence="5" id="KW-1133">Transmembrane helix</keyword>
<dbReference type="AlphaFoldDB" id="A0A2I0BE83"/>
<evidence type="ECO:0000256" key="5">
    <source>
        <dbReference type="ARBA" id="ARBA00022989"/>
    </source>
</evidence>
<dbReference type="Gene3D" id="1.10.630.10">
    <property type="entry name" value="Cytochrome P450"/>
    <property type="match status" value="1"/>
</dbReference>
<keyword evidence="4 12" id="KW-0479">Metal-binding</keyword>
<dbReference type="SUPFAM" id="SSF48264">
    <property type="entry name" value="Cytochrome P450"/>
    <property type="match status" value="1"/>
</dbReference>
<dbReference type="PRINTS" id="PR00463">
    <property type="entry name" value="EP450I"/>
</dbReference>
<dbReference type="PANTHER" id="PTHR24296">
    <property type="entry name" value="CYTOCHROME P450"/>
    <property type="match status" value="1"/>
</dbReference>
<comment type="similarity">
    <text evidence="2 13">Belongs to the cytochrome P450 family.</text>
</comment>
<dbReference type="GO" id="GO:0020037">
    <property type="term" value="F:heme binding"/>
    <property type="evidence" value="ECO:0007669"/>
    <property type="project" value="InterPro"/>
</dbReference>
<dbReference type="CDD" id="cd11064">
    <property type="entry name" value="CYP86A"/>
    <property type="match status" value="1"/>
</dbReference>
<dbReference type="Proteomes" id="UP000236161">
    <property type="component" value="Unassembled WGS sequence"/>
</dbReference>
<keyword evidence="3" id="KW-0812">Transmembrane</keyword>
<dbReference type="InterPro" id="IPR017972">
    <property type="entry name" value="Cyt_P450_CS"/>
</dbReference>
<name>A0A2I0BE83_9ASPA</name>
<keyword evidence="8" id="KW-0472">Membrane</keyword>
<keyword evidence="15" id="KW-1185">Reference proteome</keyword>
<keyword evidence="13" id="KW-0503">Monooxygenase</keyword>
<keyword evidence="6 13" id="KW-0560">Oxidoreductase</keyword>
<dbReference type="OrthoDB" id="1470350at2759"/>
<evidence type="ECO:0000313" key="15">
    <source>
        <dbReference type="Proteomes" id="UP000236161"/>
    </source>
</evidence>
<dbReference type="GO" id="GO:0016705">
    <property type="term" value="F:oxidoreductase activity, acting on paired donors, with incorporation or reduction of molecular oxygen"/>
    <property type="evidence" value="ECO:0007669"/>
    <property type="project" value="InterPro"/>
</dbReference>
<sequence>MAPAAFVSGLLCLLRPADAVFALLLLFLSSLAVQWATARGPMLWPVVGTIPSLFFHIHRVYDWVTESVAAAGGTFPYRGMWLTGSRGVITVDPANVEHILKTHFNNFPKGRYFRERFADFLGAGIFNADDCDWREQRRVAAVEMHSSLFADYSAETVREILHAKLLPFLRRLAGSGAAVDLQDVLLRFTFDNICATALGEDPGCLAGDRLPEVTFARAFEAATELSLFRFVVPPFVWKTMKLLSMGTERRLKLAVRTVHEFAEKTVSDRREESRRNPGLPERSDILSRLVIAGDGHPQFSDNFLKDFCISFILAGRDTSSVALAWSSAAVADEDEVAFTTGELKRMEYLQAALTETMRLYPPVPVDLKEAAEGGELPDGAAVGKGARVIYSIYSMGRMEAIWGKDCLEFKPERWMTKEGGAFTAESPFKYPVFNGGLRLCVGKKFAYMQMKMVAAAVVLRYRVVVSEGQEVVPKMTTTLYMKNGLRVTVEPRKWE</sequence>
<evidence type="ECO:0000256" key="10">
    <source>
        <dbReference type="ARBA" id="ARBA00048529"/>
    </source>
</evidence>
<feature type="binding site" description="axial binding residue" evidence="12">
    <location>
        <position position="440"/>
    </location>
    <ligand>
        <name>heme</name>
        <dbReference type="ChEBI" id="CHEBI:30413"/>
    </ligand>
    <ligandPart>
        <name>Fe</name>
        <dbReference type="ChEBI" id="CHEBI:18248"/>
    </ligandPart>
</feature>
<evidence type="ECO:0000256" key="12">
    <source>
        <dbReference type="PIRSR" id="PIRSR602401-1"/>
    </source>
</evidence>
<organism evidence="14 15">
    <name type="scientific">Apostasia shenzhenica</name>
    <dbReference type="NCBI Taxonomy" id="1088818"/>
    <lineage>
        <taxon>Eukaryota</taxon>
        <taxon>Viridiplantae</taxon>
        <taxon>Streptophyta</taxon>
        <taxon>Embryophyta</taxon>
        <taxon>Tracheophyta</taxon>
        <taxon>Spermatophyta</taxon>
        <taxon>Magnoliopsida</taxon>
        <taxon>Liliopsida</taxon>
        <taxon>Asparagales</taxon>
        <taxon>Orchidaceae</taxon>
        <taxon>Apostasioideae</taxon>
        <taxon>Apostasia</taxon>
    </lineage>
</organism>
<evidence type="ECO:0000256" key="7">
    <source>
        <dbReference type="ARBA" id="ARBA00023004"/>
    </source>
</evidence>
<keyword evidence="12 13" id="KW-0349">Heme</keyword>
<comment type="cofactor">
    <cofactor evidence="12">
        <name>heme</name>
        <dbReference type="ChEBI" id="CHEBI:30413"/>
    </cofactor>
</comment>
<dbReference type="InterPro" id="IPR001128">
    <property type="entry name" value="Cyt_P450"/>
</dbReference>
<dbReference type="GO" id="GO:0004497">
    <property type="term" value="F:monooxygenase activity"/>
    <property type="evidence" value="ECO:0007669"/>
    <property type="project" value="UniProtKB-KW"/>
</dbReference>
<dbReference type="EMBL" id="KZ451887">
    <property type="protein sequence ID" value="PKA66113.1"/>
    <property type="molecule type" value="Genomic_DNA"/>
</dbReference>
<dbReference type="STRING" id="1088818.A0A2I0BE83"/>
<evidence type="ECO:0000256" key="8">
    <source>
        <dbReference type="ARBA" id="ARBA00023136"/>
    </source>
</evidence>
<evidence type="ECO:0000256" key="13">
    <source>
        <dbReference type="RuleBase" id="RU000461"/>
    </source>
</evidence>
<evidence type="ECO:0000256" key="4">
    <source>
        <dbReference type="ARBA" id="ARBA00022723"/>
    </source>
</evidence>
<proteinExistence type="inferred from homology"/>